<reference evidence="13" key="1">
    <citation type="submission" date="2023-07" db="EMBL/GenBank/DDBJ databases">
        <title>Marinobacter sp. chi1 genome sequencing and assembly.</title>
        <authorList>
            <person name="Park S."/>
        </authorList>
    </citation>
    <scope>NUCLEOTIDE SEQUENCE</scope>
    <source>
        <strain evidence="13">Chi1</strain>
    </source>
</reference>
<keyword evidence="14" id="KW-1185">Reference proteome</keyword>
<evidence type="ECO:0000313" key="13">
    <source>
        <dbReference type="EMBL" id="MDO3721662.1"/>
    </source>
</evidence>
<protein>
    <recommendedName>
        <fullName evidence="4">diacylglycerol O-acyltransferase</fullName>
        <ecNumber evidence="4">2.3.1.20</ecNumber>
    </recommendedName>
</protein>
<organism evidence="13 14">
    <name type="scientific">Marinobacter suaedae</name>
    <dbReference type="NCBI Taxonomy" id="3057675"/>
    <lineage>
        <taxon>Bacteria</taxon>
        <taxon>Pseudomonadati</taxon>
        <taxon>Pseudomonadota</taxon>
        <taxon>Gammaproteobacteria</taxon>
        <taxon>Pseudomonadales</taxon>
        <taxon>Marinobacteraceae</taxon>
        <taxon>Marinobacter</taxon>
    </lineage>
</organism>
<dbReference type="RefSeq" id="WP_302909505.1">
    <property type="nucleotide sequence ID" value="NZ_JAUMIS010000001.1"/>
</dbReference>
<comment type="pathway">
    <text evidence="2">Lipid metabolism.</text>
</comment>
<evidence type="ECO:0000256" key="9">
    <source>
        <dbReference type="ARBA" id="ARBA00023315"/>
    </source>
</evidence>
<dbReference type="EC" id="2.3.1.20" evidence="4"/>
<evidence type="ECO:0000256" key="6">
    <source>
        <dbReference type="ARBA" id="ARBA00022679"/>
    </source>
</evidence>
<evidence type="ECO:0000256" key="1">
    <source>
        <dbReference type="ARBA" id="ARBA00004771"/>
    </source>
</evidence>
<evidence type="ECO:0000256" key="10">
    <source>
        <dbReference type="ARBA" id="ARBA00048109"/>
    </source>
</evidence>
<feature type="domain" description="O-acyltransferase WSD1 C-terminal" evidence="12">
    <location>
        <begin position="296"/>
        <end position="441"/>
    </location>
</feature>
<keyword evidence="5" id="KW-0444">Lipid biosynthesis</keyword>
<dbReference type="Gene3D" id="3.30.559.30">
    <property type="entry name" value="Nonribosomal peptide synthetase, condensation domain"/>
    <property type="match status" value="1"/>
</dbReference>
<dbReference type="InterPro" id="IPR014292">
    <property type="entry name" value="Acyl_transf_WS/DGAT"/>
</dbReference>
<dbReference type="Pfam" id="PF06974">
    <property type="entry name" value="WS_DGAT_C"/>
    <property type="match status" value="1"/>
</dbReference>
<evidence type="ECO:0000256" key="5">
    <source>
        <dbReference type="ARBA" id="ARBA00022516"/>
    </source>
</evidence>
<dbReference type="Pfam" id="PF03007">
    <property type="entry name" value="WS_DGAT_cat"/>
    <property type="match status" value="1"/>
</dbReference>
<evidence type="ECO:0000256" key="2">
    <source>
        <dbReference type="ARBA" id="ARBA00005189"/>
    </source>
</evidence>
<dbReference type="GO" id="GO:0016746">
    <property type="term" value="F:acyltransferase activity"/>
    <property type="evidence" value="ECO:0007669"/>
    <property type="project" value="UniProtKB-KW"/>
</dbReference>
<dbReference type="SUPFAM" id="SSF52777">
    <property type="entry name" value="CoA-dependent acyltransferases"/>
    <property type="match status" value="2"/>
</dbReference>
<keyword evidence="9 13" id="KW-0012">Acyltransferase</keyword>
<dbReference type="PANTHER" id="PTHR31650:SF1">
    <property type="entry name" value="WAX ESTER SYNTHASE_DIACYLGLYCEROL ACYLTRANSFERASE 4-RELATED"/>
    <property type="match status" value="1"/>
</dbReference>
<dbReference type="Gene3D" id="3.30.559.10">
    <property type="entry name" value="Chloramphenicol acetyltransferase-like domain"/>
    <property type="match status" value="1"/>
</dbReference>
<comment type="similarity">
    <text evidence="3">Belongs to the long-chain O-acyltransferase family.</text>
</comment>
<keyword evidence="7" id="KW-0319">Glycerol metabolism</keyword>
<comment type="catalytic activity">
    <reaction evidence="10">
        <text>an acyl-CoA + a 1,2-diacyl-sn-glycerol = a triacyl-sn-glycerol + CoA</text>
        <dbReference type="Rhea" id="RHEA:10868"/>
        <dbReference type="ChEBI" id="CHEBI:17815"/>
        <dbReference type="ChEBI" id="CHEBI:57287"/>
        <dbReference type="ChEBI" id="CHEBI:58342"/>
        <dbReference type="ChEBI" id="CHEBI:64615"/>
        <dbReference type="EC" id="2.3.1.20"/>
    </reaction>
</comment>
<keyword evidence="6 13" id="KW-0808">Transferase</keyword>
<dbReference type="PANTHER" id="PTHR31650">
    <property type="entry name" value="O-ACYLTRANSFERASE (WSD1-LIKE) FAMILY PROTEIN"/>
    <property type="match status" value="1"/>
</dbReference>
<dbReference type="InterPro" id="IPR009721">
    <property type="entry name" value="O-acyltransferase_WSD1_C"/>
</dbReference>
<evidence type="ECO:0000256" key="7">
    <source>
        <dbReference type="ARBA" id="ARBA00022798"/>
    </source>
</evidence>
<evidence type="ECO:0000259" key="12">
    <source>
        <dbReference type="Pfam" id="PF06974"/>
    </source>
</evidence>
<accession>A0ABT8W081</accession>
<dbReference type="NCBIfam" id="TIGR02946">
    <property type="entry name" value="acyl_WS_DGAT"/>
    <property type="match status" value="1"/>
</dbReference>
<keyword evidence="8" id="KW-0443">Lipid metabolism</keyword>
<evidence type="ECO:0000256" key="8">
    <source>
        <dbReference type="ARBA" id="ARBA00023098"/>
    </source>
</evidence>
<evidence type="ECO:0000313" key="14">
    <source>
        <dbReference type="Proteomes" id="UP001168640"/>
    </source>
</evidence>
<comment type="caution">
    <text evidence="13">The sequence shown here is derived from an EMBL/GenBank/DDBJ whole genome shotgun (WGS) entry which is preliminary data.</text>
</comment>
<dbReference type="InterPro" id="IPR045034">
    <property type="entry name" value="O-acyltransferase_WSD1-like"/>
</dbReference>
<dbReference type="Proteomes" id="UP001168640">
    <property type="component" value="Unassembled WGS sequence"/>
</dbReference>
<feature type="domain" description="O-acyltransferase WSD1-like N-terminal" evidence="11">
    <location>
        <begin position="6"/>
        <end position="256"/>
    </location>
</feature>
<gene>
    <name evidence="13" type="ORF">QVZ43_07980</name>
</gene>
<name>A0ABT8W081_9GAMM</name>
<evidence type="ECO:0000256" key="4">
    <source>
        <dbReference type="ARBA" id="ARBA00013244"/>
    </source>
</evidence>
<sequence length="458" mass="50527">MTYKRLSPMDSAFVQLESPSAPMHVAGLMVFERPAKAGEQFVRKLVDDWRSETRICAPWNQKLRSPSRWQLAPVMEETFDPDLEYHVRHLSLPKPGGERELGQMVARLHSQPMDMRKPLWECYFIDGLEGRRFAIYVKFHHALVDGISASNLLMRGLSESATDHRMPPFWVHPAPEKPFQMSAARGVPSTQALLGTAGKLYRLFSSDDRLTTLRSAPKTAINGAISAQRRFATQAFELDRLKTVASRAGVTLNDVMVTLVGGTLRDYLKEKTALPETSLTAAIPMSLRSEGDQSIGNSVGMIYSMIGTNIADPVLRLKKVSESTSIAKEQILGLEPQMRTPYSILSMLPSIASMMTGAAKHVAPMFNTVVSNVPGGKKEKYLRGARLLHLYPANIVFPGLAVSFTCYSHAGFLNVGIIACRDTLPQMQRLATGLEDALSELERELGISPALQSVDEAG</sequence>
<proteinExistence type="inferred from homology"/>
<dbReference type="InterPro" id="IPR004255">
    <property type="entry name" value="O-acyltransferase_WSD1_N"/>
</dbReference>
<dbReference type="InterPro" id="IPR023213">
    <property type="entry name" value="CAT-like_dom_sf"/>
</dbReference>
<dbReference type="EMBL" id="JAUMIS010000001">
    <property type="protein sequence ID" value="MDO3721662.1"/>
    <property type="molecule type" value="Genomic_DNA"/>
</dbReference>
<evidence type="ECO:0000256" key="3">
    <source>
        <dbReference type="ARBA" id="ARBA00009587"/>
    </source>
</evidence>
<comment type="pathway">
    <text evidence="1">Glycerolipid metabolism; triacylglycerol biosynthesis.</text>
</comment>
<evidence type="ECO:0000259" key="11">
    <source>
        <dbReference type="Pfam" id="PF03007"/>
    </source>
</evidence>